<dbReference type="InterPro" id="IPR011527">
    <property type="entry name" value="ABC1_TM_dom"/>
</dbReference>
<reference evidence="13 14" key="1">
    <citation type="submission" date="2010-12" db="EMBL/GenBank/DDBJ databases">
        <authorList>
            <person name="Muzny D."/>
            <person name="Qin X."/>
            <person name="Deng J."/>
            <person name="Jiang H."/>
            <person name="Liu Y."/>
            <person name="Qu J."/>
            <person name="Song X.-Z."/>
            <person name="Zhang L."/>
            <person name="Thornton R."/>
            <person name="Coyle M."/>
            <person name="Francisco L."/>
            <person name="Jackson L."/>
            <person name="Javaid M."/>
            <person name="Korchina V."/>
            <person name="Kovar C."/>
            <person name="Mata R."/>
            <person name="Mathew T."/>
            <person name="Ngo R."/>
            <person name="Nguyen L."/>
            <person name="Nguyen N."/>
            <person name="Okwuonu G."/>
            <person name="Ongeri F."/>
            <person name="Pham C."/>
            <person name="Simmons D."/>
            <person name="Wilczek-Boney K."/>
            <person name="Hale W."/>
            <person name="Jakkamsetti A."/>
            <person name="Pham P."/>
            <person name="Ruth R."/>
            <person name="San Lucas F."/>
            <person name="Warren J."/>
            <person name="Zhang J."/>
            <person name="Zhao Z."/>
            <person name="Zhou C."/>
            <person name="Zhu D."/>
            <person name="Lee S."/>
            <person name="Bess C."/>
            <person name="Blankenburg K."/>
            <person name="Forbes L."/>
            <person name="Fu Q."/>
            <person name="Gubbala S."/>
            <person name="Hirani K."/>
            <person name="Jayaseelan J.C."/>
            <person name="Lara F."/>
            <person name="Munidasa M."/>
            <person name="Palculict T."/>
            <person name="Patil S."/>
            <person name="Pu L.-L."/>
            <person name="Saada N."/>
            <person name="Tang L."/>
            <person name="Weissenberger G."/>
            <person name="Zhu Y."/>
            <person name="Hemphill L."/>
            <person name="Shang Y."/>
            <person name="Youmans B."/>
            <person name="Ayvaz T."/>
            <person name="Ross M."/>
            <person name="Santibanez J."/>
            <person name="Aqrawi P."/>
            <person name="Gross S."/>
            <person name="Joshi V."/>
            <person name="Fowler G."/>
            <person name="Nazareth L."/>
            <person name="Reid J."/>
            <person name="Worley K."/>
            <person name="Petrosino J."/>
            <person name="Highlander S."/>
            <person name="Gibbs R."/>
        </authorList>
    </citation>
    <scope>NUCLEOTIDE SEQUENCE [LARGE SCALE GENOMIC DNA]</scope>
    <source>
        <strain evidence="13 14">ATCC 23263</strain>
    </source>
</reference>
<dbReference type="eggNOG" id="COG1132">
    <property type="taxonomic scope" value="Bacteria"/>
</dbReference>
<dbReference type="HOGENOM" id="CLU_000604_84_4_9"/>
<dbReference type="SUPFAM" id="SSF90123">
    <property type="entry name" value="ABC transporter transmembrane region"/>
    <property type="match status" value="1"/>
</dbReference>
<evidence type="ECO:0000256" key="7">
    <source>
        <dbReference type="ARBA" id="ARBA00022989"/>
    </source>
</evidence>
<keyword evidence="2" id="KW-0813">Transport</keyword>
<name>E6MJP7_9FIRM</name>
<dbReference type="SUPFAM" id="SSF52540">
    <property type="entry name" value="P-loop containing nucleoside triphosphate hydrolases"/>
    <property type="match status" value="1"/>
</dbReference>
<dbReference type="RefSeq" id="WP_006599654.1">
    <property type="nucleotide sequence ID" value="NZ_GL622359.1"/>
</dbReference>
<dbReference type="InterPro" id="IPR027417">
    <property type="entry name" value="P-loop_NTPase"/>
</dbReference>
<dbReference type="FunFam" id="1.20.1560.10:FF:000011">
    <property type="entry name" value="Multidrug ABC transporter ATP-binding protein"/>
    <property type="match status" value="1"/>
</dbReference>
<feature type="region of interest" description="Disordered" evidence="9">
    <location>
        <begin position="1"/>
        <end position="30"/>
    </location>
</feature>
<keyword evidence="6 13" id="KW-0067">ATP-binding</keyword>
<keyword evidence="4 10" id="KW-0812">Transmembrane</keyword>
<dbReference type="Proteomes" id="UP000004754">
    <property type="component" value="Unassembled WGS sequence"/>
</dbReference>
<accession>E6MJP7</accession>
<comment type="caution">
    <text evidence="13">The sequence shown here is derived from an EMBL/GenBank/DDBJ whole genome shotgun (WGS) entry which is preliminary data.</text>
</comment>
<evidence type="ECO:0000313" key="14">
    <source>
        <dbReference type="Proteomes" id="UP000004754"/>
    </source>
</evidence>
<dbReference type="InterPro" id="IPR039421">
    <property type="entry name" value="Type_1_exporter"/>
</dbReference>
<dbReference type="PANTHER" id="PTHR43394:SF1">
    <property type="entry name" value="ATP-BINDING CASSETTE SUB-FAMILY B MEMBER 10, MITOCHONDRIAL"/>
    <property type="match status" value="1"/>
</dbReference>
<keyword evidence="14" id="KW-1185">Reference proteome</keyword>
<keyword evidence="8 10" id="KW-0472">Membrane</keyword>
<dbReference type="InterPro" id="IPR003593">
    <property type="entry name" value="AAA+_ATPase"/>
</dbReference>
<dbReference type="GO" id="GO:0016887">
    <property type="term" value="F:ATP hydrolysis activity"/>
    <property type="evidence" value="ECO:0007669"/>
    <property type="project" value="InterPro"/>
</dbReference>
<dbReference type="GO" id="GO:0005524">
    <property type="term" value="F:ATP binding"/>
    <property type="evidence" value="ECO:0007669"/>
    <property type="project" value="UniProtKB-KW"/>
</dbReference>
<evidence type="ECO:0000256" key="2">
    <source>
        <dbReference type="ARBA" id="ARBA00022448"/>
    </source>
</evidence>
<dbReference type="Gene3D" id="3.40.50.300">
    <property type="entry name" value="P-loop containing nucleotide triphosphate hydrolases"/>
    <property type="match status" value="1"/>
</dbReference>
<proteinExistence type="predicted"/>
<protein>
    <submittedName>
        <fullName evidence="13">ABC transporter, ATP-binding protein</fullName>
    </submittedName>
</protein>
<dbReference type="InterPro" id="IPR036640">
    <property type="entry name" value="ABC1_TM_sf"/>
</dbReference>
<evidence type="ECO:0000256" key="5">
    <source>
        <dbReference type="ARBA" id="ARBA00022741"/>
    </source>
</evidence>
<dbReference type="Pfam" id="PF00005">
    <property type="entry name" value="ABC_tran"/>
    <property type="match status" value="1"/>
</dbReference>
<dbReference type="CDD" id="cd03254">
    <property type="entry name" value="ABCC_Glucan_exporter_like"/>
    <property type="match status" value="1"/>
</dbReference>
<dbReference type="Pfam" id="PF00664">
    <property type="entry name" value="ABC_membrane"/>
    <property type="match status" value="1"/>
</dbReference>
<evidence type="ECO:0000256" key="6">
    <source>
        <dbReference type="ARBA" id="ARBA00022840"/>
    </source>
</evidence>
<evidence type="ECO:0000256" key="3">
    <source>
        <dbReference type="ARBA" id="ARBA00022475"/>
    </source>
</evidence>
<keyword evidence="3" id="KW-1003">Cell membrane</keyword>
<dbReference type="PROSITE" id="PS50893">
    <property type="entry name" value="ABC_TRANSPORTER_2"/>
    <property type="match status" value="1"/>
</dbReference>
<evidence type="ECO:0000256" key="4">
    <source>
        <dbReference type="ARBA" id="ARBA00022692"/>
    </source>
</evidence>
<evidence type="ECO:0000259" key="11">
    <source>
        <dbReference type="PROSITE" id="PS50893"/>
    </source>
</evidence>
<dbReference type="GO" id="GO:0015421">
    <property type="term" value="F:ABC-type oligopeptide transporter activity"/>
    <property type="evidence" value="ECO:0007669"/>
    <property type="project" value="TreeGrafter"/>
</dbReference>
<evidence type="ECO:0000256" key="10">
    <source>
        <dbReference type="SAM" id="Phobius"/>
    </source>
</evidence>
<dbReference type="AlphaFoldDB" id="E6MJP7"/>
<dbReference type="EMBL" id="AEQN01000028">
    <property type="protein sequence ID" value="EFV00783.1"/>
    <property type="molecule type" value="Genomic_DNA"/>
</dbReference>
<dbReference type="CDD" id="cd18547">
    <property type="entry name" value="ABC_6TM_Tm288_like"/>
    <property type="match status" value="1"/>
</dbReference>
<feature type="compositionally biased region" description="Basic and acidic residues" evidence="9">
    <location>
        <begin position="1"/>
        <end position="11"/>
    </location>
</feature>
<keyword evidence="7 10" id="KW-1133">Transmembrane helix</keyword>
<dbReference type="PROSITE" id="PS50929">
    <property type="entry name" value="ABC_TM1F"/>
    <property type="match status" value="1"/>
</dbReference>
<evidence type="ECO:0000256" key="8">
    <source>
        <dbReference type="ARBA" id="ARBA00023136"/>
    </source>
</evidence>
<organism evidence="13 14">
    <name type="scientific">Pseudoramibacter alactolyticus ATCC 23263</name>
    <dbReference type="NCBI Taxonomy" id="887929"/>
    <lineage>
        <taxon>Bacteria</taxon>
        <taxon>Bacillati</taxon>
        <taxon>Bacillota</taxon>
        <taxon>Clostridia</taxon>
        <taxon>Eubacteriales</taxon>
        <taxon>Eubacteriaceae</taxon>
        <taxon>Pseudoramibacter</taxon>
    </lineage>
</organism>
<dbReference type="FunFam" id="3.40.50.300:FF:000287">
    <property type="entry name" value="Multidrug ABC transporter ATP-binding protein"/>
    <property type="match status" value="1"/>
</dbReference>
<gene>
    <name evidence="13" type="ORF">HMP0721_2232</name>
</gene>
<dbReference type="PROSITE" id="PS00211">
    <property type="entry name" value="ABC_TRANSPORTER_1"/>
    <property type="match status" value="1"/>
</dbReference>
<comment type="subcellular location">
    <subcellularLocation>
        <location evidence="1">Cell membrane</location>
        <topology evidence="1">Multi-pass membrane protein</topology>
    </subcellularLocation>
</comment>
<dbReference type="InterPro" id="IPR003439">
    <property type="entry name" value="ABC_transporter-like_ATP-bd"/>
</dbReference>
<dbReference type="SMART" id="SM00382">
    <property type="entry name" value="AAA"/>
    <property type="match status" value="1"/>
</dbReference>
<evidence type="ECO:0000259" key="12">
    <source>
        <dbReference type="PROSITE" id="PS50929"/>
    </source>
</evidence>
<dbReference type="GO" id="GO:0005886">
    <property type="term" value="C:plasma membrane"/>
    <property type="evidence" value="ECO:0007669"/>
    <property type="project" value="UniProtKB-SubCell"/>
</dbReference>
<dbReference type="InterPro" id="IPR017871">
    <property type="entry name" value="ABC_transporter-like_CS"/>
</dbReference>
<keyword evidence="5" id="KW-0547">Nucleotide-binding</keyword>
<dbReference type="STRING" id="887929.HMP0721_2232"/>
<evidence type="ECO:0000256" key="9">
    <source>
        <dbReference type="SAM" id="MobiDB-lite"/>
    </source>
</evidence>
<evidence type="ECO:0000313" key="13">
    <source>
        <dbReference type="EMBL" id="EFV00783.1"/>
    </source>
</evidence>
<dbReference type="OrthoDB" id="9762778at2"/>
<dbReference type="PANTHER" id="PTHR43394">
    <property type="entry name" value="ATP-DEPENDENT PERMEASE MDL1, MITOCHONDRIAL"/>
    <property type="match status" value="1"/>
</dbReference>
<dbReference type="Gene3D" id="1.20.1560.10">
    <property type="entry name" value="ABC transporter type 1, transmembrane domain"/>
    <property type="match status" value="1"/>
</dbReference>
<feature type="transmembrane region" description="Helical" evidence="10">
    <location>
        <begin position="48"/>
        <end position="68"/>
    </location>
</feature>
<evidence type="ECO:0000256" key="1">
    <source>
        <dbReference type="ARBA" id="ARBA00004651"/>
    </source>
</evidence>
<feature type="transmembrane region" description="Helical" evidence="10">
    <location>
        <begin position="111"/>
        <end position="134"/>
    </location>
</feature>
<feature type="domain" description="ABC transmembrane type-1" evidence="12">
    <location>
        <begin position="53"/>
        <end position="346"/>
    </location>
</feature>
<sequence length="623" mass="68715">MAEKITKDNAPKRQRGPGGPGPRGMTNTERAKDFKGTLRKLINYLGTYRMAILLVAAFAVASTVFTIVGPKILGRATTEIFKGLMASIANTGGGINFVKIGGIIFKLVMLYFTSAAFQAVQSLIMTQVAVKVTYRMRRDVFAKMNRLPFTYYDQTSYGEVLSYMTNDIETINQSLTQSLTQIVTAVAKIVGILVMMFSISWQMTLIALCIVPASGGLAMLVIRRSQREFAGQQAYLGHINGHIEEVYGGHTVIQAYNKEADATATFEKYNDKLYTTAWKSQFMSGMMMPIMTFVTNLGYVGECILGGYLAVHGRVEVGDIQAFITYVRQFNQPITQVANISNVLQMTMAASERIFAFLDEPEESADPERAVPTDAVRGRITFEHVGFGYLPGKPVIRDFSVDVQPGQKVAIVGPTGAGKTTIVKLLMRFYDIDRGRILIDGHDSRDFARSDLRRIFGMVLQDTWLTSGTIEDNIRYGNFAADHDAVVRAAKTAQVDHFVHTQIEGYDTVLGEEGGSISQGQKQLLTIARAILADPRVLILDEATSSVDTRTEVMIQRAMDNLMAGRTSFIIAHRLSTIQNADVILVLRDGDIVEQGSHEALLAQNGFYADLYNSQWAAIEDAV</sequence>
<feature type="domain" description="ABC transporter" evidence="11">
    <location>
        <begin position="380"/>
        <end position="614"/>
    </location>
</feature>